<organism evidence="1 2">
    <name type="scientific">Acinetobacter ursingii</name>
    <dbReference type="NCBI Taxonomy" id="108980"/>
    <lineage>
        <taxon>Bacteria</taxon>
        <taxon>Pseudomonadati</taxon>
        <taxon>Pseudomonadota</taxon>
        <taxon>Gammaproteobacteria</taxon>
        <taxon>Moraxellales</taxon>
        <taxon>Moraxellaceae</taxon>
        <taxon>Acinetobacter</taxon>
    </lineage>
</organism>
<name>A0A7T9UHZ4_9GAMM</name>
<sequence length="159" mass="18690">MKLFFWTLLLGIVVVPSYAKAVVYDLKQVMQDRYEKDCTIRDGYDLYEFPDIDKVLKAHVIKNKFVEEQVYVSNIFFLKNVEYEGVPIQKIEFSYGNIAKQMNQTLYFDLSTSKARESFAKIKFNFNQPKKYAGLNVEKKGKLALVQCYWSDVDFITNE</sequence>
<dbReference type="Proteomes" id="UP000595320">
    <property type="component" value="Chromosome"/>
</dbReference>
<evidence type="ECO:0000313" key="2">
    <source>
        <dbReference type="Proteomes" id="UP000595320"/>
    </source>
</evidence>
<proteinExistence type="predicted"/>
<dbReference type="RefSeq" id="WP_004996727.1">
    <property type="nucleotide sequence ID" value="NZ_BKVT01000035.1"/>
</dbReference>
<protein>
    <submittedName>
        <fullName evidence="1">Uncharacterized protein</fullName>
    </submittedName>
</protein>
<accession>A0A7T9UHZ4</accession>
<reference evidence="1 2" key="1">
    <citation type="submission" date="2021-01" db="EMBL/GenBank/DDBJ databases">
        <title>FDA dAtabase for Regulatory Grade micrObial Sequences (FDA-ARGOS): Supporting development and validation of Infectious Disease Dx tests.</title>
        <authorList>
            <person name="Sproer C."/>
            <person name="Gronow S."/>
            <person name="Severitt S."/>
            <person name="Schroder I."/>
            <person name="Tallon L."/>
            <person name="Sadzewicz L."/>
            <person name="Zhao X."/>
            <person name="Boylan J."/>
            <person name="Ott S."/>
            <person name="Bowen H."/>
            <person name="Vavikolanu K."/>
            <person name="Mehta A."/>
            <person name="Aluvathingal J."/>
            <person name="Nadendla S."/>
            <person name="Lowell S."/>
            <person name="Myers T."/>
            <person name="Yan Y."/>
            <person name="Sichtig H."/>
        </authorList>
    </citation>
    <scope>NUCLEOTIDE SEQUENCE [LARGE SCALE GENOMIC DNA]</scope>
    <source>
        <strain evidence="1 2">FDAARGOS_1096</strain>
    </source>
</reference>
<dbReference type="GeneID" id="66211984"/>
<dbReference type="EMBL" id="CP068176">
    <property type="protein sequence ID" value="QQT86204.1"/>
    <property type="molecule type" value="Genomic_DNA"/>
</dbReference>
<dbReference type="AlphaFoldDB" id="A0A7T9UHZ4"/>
<gene>
    <name evidence="1" type="ORF">I6I53_15260</name>
</gene>
<evidence type="ECO:0000313" key="1">
    <source>
        <dbReference type="EMBL" id="QQT86204.1"/>
    </source>
</evidence>